<gene>
    <name evidence="2" type="ORF">ALAG00032_LOCUS14128</name>
</gene>
<evidence type="ECO:0000313" key="2">
    <source>
        <dbReference type="EMBL" id="CAE0373327.1"/>
    </source>
</evidence>
<dbReference type="InterPro" id="IPR050491">
    <property type="entry name" value="AmpC-like"/>
</dbReference>
<dbReference type="SUPFAM" id="SSF56601">
    <property type="entry name" value="beta-lactamase/transpeptidase-like"/>
    <property type="match status" value="1"/>
</dbReference>
<feature type="domain" description="Beta-lactamase-related" evidence="1">
    <location>
        <begin position="66"/>
        <end position="320"/>
    </location>
</feature>
<dbReference type="InterPro" id="IPR012338">
    <property type="entry name" value="Beta-lactam/transpept-like"/>
</dbReference>
<reference evidence="2" key="1">
    <citation type="submission" date="2021-01" db="EMBL/GenBank/DDBJ databases">
        <authorList>
            <person name="Corre E."/>
            <person name="Pelletier E."/>
            <person name="Niang G."/>
            <person name="Scheremetjew M."/>
            <person name="Finn R."/>
            <person name="Kale V."/>
            <person name="Holt S."/>
            <person name="Cochrane G."/>
            <person name="Meng A."/>
            <person name="Brown T."/>
            <person name="Cohen L."/>
        </authorList>
    </citation>
    <scope>NUCLEOTIDE SEQUENCE</scope>
    <source>
        <strain evidence="2">CCMP1510</strain>
    </source>
</reference>
<dbReference type="InterPro" id="IPR001466">
    <property type="entry name" value="Beta-lactam-related"/>
</dbReference>
<organism evidence="2">
    <name type="scientific">Aureoumbra lagunensis</name>
    <dbReference type="NCBI Taxonomy" id="44058"/>
    <lineage>
        <taxon>Eukaryota</taxon>
        <taxon>Sar</taxon>
        <taxon>Stramenopiles</taxon>
        <taxon>Ochrophyta</taxon>
        <taxon>Pelagophyceae</taxon>
        <taxon>Pelagomonadales</taxon>
        <taxon>Aureoumbra</taxon>
    </lineage>
</organism>
<protein>
    <recommendedName>
        <fullName evidence="1">Beta-lactamase-related domain-containing protein</fullName>
    </recommendedName>
</protein>
<dbReference type="AlphaFoldDB" id="A0A7S3K323"/>
<dbReference type="Gene3D" id="3.40.710.10">
    <property type="entry name" value="DD-peptidase/beta-lactamase superfamily"/>
    <property type="match status" value="1"/>
</dbReference>
<dbReference type="EMBL" id="HBIJ01021788">
    <property type="protein sequence ID" value="CAE0373327.1"/>
    <property type="molecule type" value="Transcribed_RNA"/>
</dbReference>
<dbReference type="PANTHER" id="PTHR46825">
    <property type="entry name" value="D-ALANYL-D-ALANINE-CARBOXYPEPTIDASE/ENDOPEPTIDASE AMPH"/>
    <property type="match status" value="1"/>
</dbReference>
<dbReference type="Pfam" id="PF00144">
    <property type="entry name" value="Beta-lactamase"/>
    <property type="match status" value="1"/>
</dbReference>
<proteinExistence type="predicted"/>
<name>A0A7S3K323_9STRA</name>
<evidence type="ECO:0000259" key="1">
    <source>
        <dbReference type="Pfam" id="PF00144"/>
    </source>
</evidence>
<accession>A0A7S3K323</accession>
<sequence length="403" mass="44159">MILEMKSNLIQSKQTDEEEIVAGIVISSRSDENHFLAKIGKVDKEWGSCGRHDSFFGKIMKSCTSAKILTATLASSLVRVQKICYESTIGDILHKYHEEINEEVLNISLGDLLTHSSGLPVSINQDFLHRDEIKNSSTARAARLALVLAILADCEPRSSEIRHTRYSNVGYLVAGVLLEEASNSDFEQLLQIYIFSPLAVSHTQTLNDSDLLFYANPNAMAKLTQCHLRALLGMSSPLGPPAALAHLHQLPPWTRCFTLGGWSLTQNSHRSLGRILSTHSGSSELFHSRILLLPDKDRAIIVMADRGGKSGRQATANTLQHILATMILTLPRPPPPPRRILYERNLDEAAADKYRASCVSPRQQSLPPIPLLFGAGFSSSTFFLCSTIDTSCGASSCLLAAVV</sequence>
<dbReference type="PANTHER" id="PTHR46825:SF8">
    <property type="entry name" value="BETA-LACTAMASE-RELATED"/>
    <property type="match status" value="1"/>
</dbReference>